<comment type="caution">
    <text evidence="2">The sequence shown here is derived from an EMBL/GenBank/DDBJ whole genome shotgun (WGS) entry which is preliminary data.</text>
</comment>
<evidence type="ECO:0000256" key="1">
    <source>
        <dbReference type="SAM" id="Phobius"/>
    </source>
</evidence>
<reference evidence="2" key="1">
    <citation type="submission" date="2020-07" db="EMBL/GenBank/DDBJ databases">
        <title>Genome sequence and genetic diversity analysis of an under-domesticated orphan crop, white fonio (Digitaria exilis).</title>
        <authorList>
            <person name="Bennetzen J.L."/>
            <person name="Chen S."/>
            <person name="Ma X."/>
            <person name="Wang X."/>
            <person name="Yssel A.E.J."/>
            <person name="Chaluvadi S.R."/>
            <person name="Johnson M."/>
            <person name="Gangashetty P."/>
            <person name="Hamidou F."/>
            <person name="Sanogo M.D."/>
            <person name="Zwaenepoel A."/>
            <person name="Wallace J."/>
            <person name="Van De Peer Y."/>
            <person name="Van Deynze A."/>
        </authorList>
    </citation>
    <scope>NUCLEOTIDE SEQUENCE</scope>
    <source>
        <tissue evidence="2">Leaves</tissue>
    </source>
</reference>
<organism evidence="2 3">
    <name type="scientific">Digitaria exilis</name>
    <dbReference type="NCBI Taxonomy" id="1010633"/>
    <lineage>
        <taxon>Eukaryota</taxon>
        <taxon>Viridiplantae</taxon>
        <taxon>Streptophyta</taxon>
        <taxon>Embryophyta</taxon>
        <taxon>Tracheophyta</taxon>
        <taxon>Spermatophyta</taxon>
        <taxon>Magnoliopsida</taxon>
        <taxon>Liliopsida</taxon>
        <taxon>Poales</taxon>
        <taxon>Poaceae</taxon>
        <taxon>PACMAD clade</taxon>
        <taxon>Panicoideae</taxon>
        <taxon>Panicodae</taxon>
        <taxon>Paniceae</taxon>
        <taxon>Anthephorinae</taxon>
        <taxon>Digitaria</taxon>
    </lineage>
</organism>
<dbReference type="EMBL" id="JACEFO010002082">
    <property type="protein sequence ID" value="KAF8686021.1"/>
    <property type="molecule type" value="Genomic_DNA"/>
</dbReference>
<dbReference type="PANTHER" id="PTHR36705:SF10">
    <property type="entry name" value="CLAVATA3_ESR (CLE)-RELATED PROTEIN 19"/>
    <property type="match status" value="1"/>
</dbReference>
<keyword evidence="1" id="KW-0472">Membrane</keyword>
<accession>A0A835B8H6</accession>
<sequence length="208" mass="22193">MCCSCYEALCTTGDAALVPLLPLYRPAAYPSFPLQLASLSSAHVGFPFQVQLHPAQRSPPPTREMRRRRWAPLAAAAVCLVVLFVALLADVHGARGAAAPVPAARRGAAATAAFDAAARVARCKEGNSKRKAGGGAACAGFTGGDDDDMRVVPTGANPLHNRQVNEVLPSRSLHLCSDVICARYGHWRRRRSDGSEKREYASSSWPVM</sequence>
<name>A0A835B8H6_9POAL</name>
<keyword evidence="3" id="KW-1185">Reference proteome</keyword>
<dbReference type="PANTHER" id="PTHR36705">
    <property type="entry name" value="CLAVATA3/ESR (CLE)-RELATED PROTEIN 20"/>
    <property type="match status" value="1"/>
</dbReference>
<proteinExistence type="predicted"/>
<protein>
    <submittedName>
        <fullName evidence="2">Uncharacterized protein</fullName>
    </submittedName>
</protein>
<evidence type="ECO:0000313" key="3">
    <source>
        <dbReference type="Proteomes" id="UP000636709"/>
    </source>
</evidence>
<gene>
    <name evidence="2" type="ORF">HU200_043952</name>
</gene>
<evidence type="ECO:0000313" key="2">
    <source>
        <dbReference type="EMBL" id="KAF8686021.1"/>
    </source>
</evidence>
<feature type="transmembrane region" description="Helical" evidence="1">
    <location>
        <begin position="70"/>
        <end position="89"/>
    </location>
</feature>
<keyword evidence="1" id="KW-1133">Transmembrane helix</keyword>
<dbReference type="AlphaFoldDB" id="A0A835B8H6"/>
<keyword evidence="1" id="KW-0812">Transmembrane</keyword>
<dbReference type="Proteomes" id="UP000636709">
    <property type="component" value="Unassembled WGS sequence"/>
</dbReference>